<gene>
    <name evidence="2" type="ORF">SCLAV_4618</name>
</gene>
<proteinExistence type="predicted"/>
<dbReference type="Proteomes" id="UP000002357">
    <property type="component" value="Chromosome"/>
</dbReference>
<feature type="compositionally biased region" description="Basic and acidic residues" evidence="1">
    <location>
        <begin position="7"/>
        <end position="23"/>
    </location>
</feature>
<evidence type="ECO:0000313" key="3">
    <source>
        <dbReference type="Proteomes" id="UP000002357"/>
    </source>
</evidence>
<name>B5H1U0_STRCL</name>
<accession>B5H1U0</accession>
<dbReference type="AlphaFoldDB" id="B5H1U0"/>
<feature type="region of interest" description="Disordered" evidence="1">
    <location>
        <begin position="1"/>
        <end position="41"/>
    </location>
</feature>
<dbReference type="KEGG" id="sclf:BB341_05825"/>
<reference evidence="2 3" key="1">
    <citation type="journal article" date="2010" name="Genome Biol. Evol.">
        <title>The sequence of a 1.8-mb bacterial linear plasmid reveals a rich evolutionary reservoir of secondary metabolic pathways.</title>
        <authorList>
            <person name="Medema M.H."/>
            <person name="Trefzer A."/>
            <person name="Kovalchuk A."/>
            <person name="van den Berg M."/>
            <person name="Mueller U."/>
            <person name="Heijne W."/>
            <person name="Wu L."/>
            <person name="Alam M.T."/>
            <person name="Ronning C.M."/>
            <person name="Nierman W.C."/>
            <person name="Bovenberg R.A.L."/>
            <person name="Breitling R."/>
            <person name="Takano E."/>
        </authorList>
    </citation>
    <scope>NUCLEOTIDE SEQUENCE [LARGE SCALE GENOMIC DNA]</scope>
    <source>
        <strain evidence="3">ATCC 27064 / DSM 738 / JCM 4710 / NBRC 13307 / NCIMB 12785 / NRRL 3585 / VKM Ac-602</strain>
    </source>
</reference>
<evidence type="ECO:0000313" key="2">
    <source>
        <dbReference type="EMBL" id="EFG09690.1"/>
    </source>
</evidence>
<dbReference type="OrthoDB" id="4296169at2"/>
<dbReference type="RefSeq" id="WP_003958237.1">
    <property type="nucleotide sequence ID" value="NZ_CM000913.1"/>
</dbReference>
<keyword evidence="3" id="KW-1185">Reference proteome</keyword>
<organism evidence="2 3">
    <name type="scientific">Streptomyces clavuligerus</name>
    <dbReference type="NCBI Taxonomy" id="1901"/>
    <lineage>
        <taxon>Bacteria</taxon>
        <taxon>Bacillati</taxon>
        <taxon>Actinomycetota</taxon>
        <taxon>Actinomycetes</taxon>
        <taxon>Kitasatosporales</taxon>
        <taxon>Streptomycetaceae</taxon>
        <taxon>Streptomyces</taxon>
    </lineage>
</organism>
<dbReference type="EMBL" id="CM000913">
    <property type="protein sequence ID" value="EFG09690.1"/>
    <property type="molecule type" value="Genomic_DNA"/>
</dbReference>
<sequence>MIGTDDLSDHRRDGGAQRGRDGIVLDTESGGVGGGGGPGDLEREIGALKDFHRQVTALLADFENGAGGSARVAEQRVSRTSFSGANLPFAEADGFFRQYERVHTELVSLSRSLGRQIEALTIGVHAADIGYNNVEDEVRQRFHTIQGGLGRERDKALAAEQPKLTEESRVPKDLG</sequence>
<feature type="region of interest" description="Disordered" evidence="1">
    <location>
        <begin position="151"/>
        <end position="175"/>
    </location>
</feature>
<feature type="compositionally biased region" description="Gly residues" evidence="1">
    <location>
        <begin position="30"/>
        <end position="39"/>
    </location>
</feature>
<evidence type="ECO:0000256" key="1">
    <source>
        <dbReference type="SAM" id="MobiDB-lite"/>
    </source>
</evidence>
<dbReference type="GeneID" id="93728929"/>
<protein>
    <submittedName>
        <fullName evidence="2">Uncharacterized protein</fullName>
    </submittedName>
</protein>
<dbReference type="STRING" id="1901.BB341_05825"/>
<dbReference type="eggNOG" id="ENOG5033YZ0">
    <property type="taxonomic scope" value="Bacteria"/>
</dbReference>